<evidence type="ECO:0000256" key="15">
    <source>
        <dbReference type="ARBA" id="ARBA00030048"/>
    </source>
</evidence>
<keyword evidence="9 22" id="KW-0436">Ligase</keyword>
<comment type="catalytic activity">
    <reaction evidence="21">
        <text>7,8-dihydropteroate + L-glutamate + ATP = 7,8-dihydrofolate + ADP + phosphate + H(+)</text>
        <dbReference type="Rhea" id="RHEA:23584"/>
        <dbReference type="ChEBI" id="CHEBI:15378"/>
        <dbReference type="ChEBI" id="CHEBI:17839"/>
        <dbReference type="ChEBI" id="CHEBI:29985"/>
        <dbReference type="ChEBI" id="CHEBI:30616"/>
        <dbReference type="ChEBI" id="CHEBI:43474"/>
        <dbReference type="ChEBI" id="CHEBI:57451"/>
        <dbReference type="ChEBI" id="CHEBI:456216"/>
        <dbReference type="EC" id="6.3.2.12"/>
    </reaction>
</comment>
<evidence type="ECO:0000256" key="18">
    <source>
        <dbReference type="ARBA" id="ARBA00047493"/>
    </source>
</evidence>
<accession>A0A1V4AQ61</accession>
<reference evidence="25 26" key="1">
    <citation type="journal article" date="2017" name="Water Res.">
        <title>Discovery and metagenomic analysis of an anammox bacterial enrichment related to Candidatus "Brocadia caroliniensis" in a full-scale glycerol-fed nitritation-denitritation separate centrate treatment process.</title>
        <authorList>
            <person name="Park H."/>
            <person name="Brotto A.C."/>
            <person name="van Loosdrecht M.C."/>
            <person name="Chandran K."/>
        </authorList>
    </citation>
    <scope>NUCLEOTIDE SEQUENCE [LARGE SCALE GENOMIC DNA]</scope>
    <source>
        <strain evidence="25">26THWARD</strain>
    </source>
</reference>
<dbReference type="AlphaFoldDB" id="A0A1V4AQ61"/>
<dbReference type="InterPro" id="IPR036615">
    <property type="entry name" value="Mur_ligase_C_dom_sf"/>
</dbReference>
<dbReference type="EC" id="6.3.2.12" evidence="6"/>
<evidence type="ECO:0000313" key="26">
    <source>
        <dbReference type="Proteomes" id="UP000189681"/>
    </source>
</evidence>
<dbReference type="InterPro" id="IPR036565">
    <property type="entry name" value="Mur-like_cat_sf"/>
</dbReference>
<dbReference type="GO" id="GO:0004326">
    <property type="term" value="F:tetrahydrofolylpolyglutamate synthase activity"/>
    <property type="evidence" value="ECO:0007669"/>
    <property type="project" value="UniProtKB-EC"/>
</dbReference>
<comment type="cofactor">
    <cofactor evidence="1">
        <name>Mg(2+)</name>
        <dbReference type="ChEBI" id="CHEBI:18420"/>
    </cofactor>
</comment>
<dbReference type="PROSITE" id="PS01012">
    <property type="entry name" value="FOLYLPOLYGLU_SYNT_2"/>
    <property type="match status" value="1"/>
</dbReference>
<dbReference type="Gene3D" id="3.40.1190.10">
    <property type="entry name" value="Mur-like, catalytic domain"/>
    <property type="match status" value="1"/>
</dbReference>
<evidence type="ECO:0000256" key="19">
    <source>
        <dbReference type="ARBA" id="ARBA00047808"/>
    </source>
</evidence>
<sequence length="456" mass="50782">MNHPQGETAFLSYQEALAFLYKAIDYEKLISYQYNASTFSLDRMEKLLAYIGNPHKELPCIHITGTKGKGSTAIMISAVMERVGLRTGLFTSPHFVDLKERIQINHQKISETEFAGIMHELQPYIQHLQETAPSVSPTFFEILTALSMVYFKRKHIGMAVLEVGLGGRLDSTNVVVPLVSIITNIGFDHTAILGNTLSSIAYEKAGIIKQGIPVVSGIEAAEALSVVERTCREKNAPLYLLGRDMWVEEMKPFEKDGARGMICRIKTWRCAYDNLYLPLVGMHQTKNCALVLGALEILREHAHLTISHDTIRETLASLHCPARIEVVAKNPLIILDFAHTVDSMRFLKKALTENFEFRKLILVLGFSQDKDLDNILKEIVREADSIIVTRSKNPRAAPPEDVSQRIEKLCGKHAETVNDVQDAVTTARHIASREDLICITGSAYVAGEAQQALGIS</sequence>
<dbReference type="GO" id="GO:0046656">
    <property type="term" value="P:folic acid biosynthetic process"/>
    <property type="evidence" value="ECO:0007669"/>
    <property type="project" value="UniProtKB-KW"/>
</dbReference>
<evidence type="ECO:0000256" key="14">
    <source>
        <dbReference type="ARBA" id="ARBA00022909"/>
    </source>
</evidence>
<comment type="catalytic activity">
    <reaction evidence="20">
        <text>(6R)-5,10-methylenetetrahydrofolyl-(gamma-L-Glu)(n) + L-glutamate + ATP = (6R)-5,10-methylenetetrahydrofolyl-(gamma-L-Glu)(n+1) + ADP + phosphate + H(+)</text>
        <dbReference type="Rhea" id="RHEA:51912"/>
        <dbReference type="Rhea" id="RHEA-COMP:13257"/>
        <dbReference type="Rhea" id="RHEA-COMP:13258"/>
        <dbReference type="ChEBI" id="CHEBI:15378"/>
        <dbReference type="ChEBI" id="CHEBI:29985"/>
        <dbReference type="ChEBI" id="CHEBI:30616"/>
        <dbReference type="ChEBI" id="CHEBI:43474"/>
        <dbReference type="ChEBI" id="CHEBI:136572"/>
        <dbReference type="ChEBI" id="CHEBI:456216"/>
        <dbReference type="EC" id="6.3.2.17"/>
    </reaction>
</comment>
<evidence type="ECO:0000256" key="1">
    <source>
        <dbReference type="ARBA" id="ARBA00001946"/>
    </source>
</evidence>
<proteinExistence type="inferred from homology"/>
<evidence type="ECO:0000256" key="11">
    <source>
        <dbReference type="ARBA" id="ARBA00022741"/>
    </source>
</evidence>
<keyword evidence="12 22" id="KW-0067">ATP-binding</keyword>
<evidence type="ECO:0000259" key="24">
    <source>
        <dbReference type="Pfam" id="PF08245"/>
    </source>
</evidence>
<keyword evidence="14" id="KW-0289">Folate biosynthesis</keyword>
<comment type="pathway">
    <text evidence="3">Cofactor biosynthesis; tetrahydrofolate biosynthesis; 7,8-dihydrofolate from 2-amino-4-hydroxy-6-hydroxymethyl-7,8-dihydropteridine diphosphate and 4-aminobenzoate: step 2/2.</text>
</comment>
<dbReference type="GO" id="GO:0005737">
    <property type="term" value="C:cytoplasm"/>
    <property type="evidence" value="ECO:0007669"/>
    <property type="project" value="TreeGrafter"/>
</dbReference>
<dbReference type="STRING" id="1004156.AYP45_15785"/>
<dbReference type="NCBIfam" id="TIGR01499">
    <property type="entry name" value="folC"/>
    <property type="match status" value="1"/>
</dbReference>
<dbReference type="SUPFAM" id="SSF53244">
    <property type="entry name" value="MurD-like peptide ligases, peptide-binding domain"/>
    <property type="match status" value="1"/>
</dbReference>
<feature type="domain" description="Mur ligase C-terminal" evidence="23">
    <location>
        <begin position="323"/>
        <end position="442"/>
    </location>
</feature>
<evidence type="ECO:0000259" key="23">
    <source>
        <dbReference type="Pfam" id="PF02875"/>
    </source>
</evidence>
<comment type="similarity">
    <text evidence="5 22">Belongs to the folylpolyglutamate synthase family.</text>
</comment>
<keyword evidence="11 22" id="KW-0547">Nucleotide-binding</keyword>
<evidence type="ECO:0000256" key="6">
    <source>
        <dbReference type="ARBA" id="ARBA00013023"/>
    </source>
</evidence>
<dbReference type="Proteomes" id="UP000189681">
    <property type="component" value="Unassembled WGS sequence"/>
</dbReference>
<evidence type="ECO:0000256" key="5">
    <source>
        <dbReference type="ARBA" id="ARBA00008276"/>
    </source>
</evidence>
<dbReference type="FunFam" id="3.40.1190.10:FF:000011">
    <property type="entry name" value="Folylpolyglutamate synthase/dihydrofolate synthase"/>
    <property type="match status" value="1"/>
</dbReference>
<evidence type="ECO:0000256" key="13">
    <source>
        <dbReference type="ARBA" id="ARBA00022842"/>
    </source>
</evidence>
<dbReference type="PIRSF" id="PIRSF001563">
    <property type="entry name" value="Folylpolyglu_synth"/>
    <property type="match status" value="1"/>
</dbReference>
<dbReference type="InterPro" id="IPR004101">
    <property type="entry name" value="Mur_ligase_C"/>
</dbReference>
<evidence type="ECO:0000256" key="4">
    <source>
        <dbReference type="ARBA" id="ARBA00005150"/>
    </source>
</evidence>
<keyword evidence="10" id="KW-0479">Metal-binding</keyword>
<comment type="function">
    <text evidence="2">Functions in two distinct reactions of the de novo folate biosynthetic pathway. Catalyzes the addition of a glutamate residue to dihydropteroate (7,8-dihydropteroate or H2Pte) to form dihydrofolate (7,8-dihydrofolate monoglutamate or H2Pte-Glu). Also catalyzes successive additions of L-glutamate to tetrahydrofolate or 10-formyltetrahydrofolate or 5,10-methylenetetrahydrofolate, leading to folylpolyglutamate derivatives.</text>
</comment>
<dbReference type="GO" id="GO:0046872">
    <property type="term" value="F:metal ion binding"/>
    <property type="evidence" value="ECO:0007669"/>
    <property type="project" value="UniProtKB-KW"/>
</dbReference>
<evidence type="ECO:0000256" key="17">
    <source>
        <dbReference type="ARBA" id="ARBA00032510"/>
    </source>
</evidence>
<comment type="catalytic activity">
    <reaction evidence="19">
        <text>10-formyltetrahydrofolyl-(gamma-L-Glu)(n) + L-glutamate + ATP = 10-formyltetrahydrofolyl-(gamma-L-Glu)(n+1) + ADP + phosphate + H(+)</text>
        <dbReference type="Rhea" id="RHEA:51904"/>
        <dbReference type="Rhea" id="RHEA-COMP:13088"/>
        <dbReference type="Rhea" id="RHEA-COMP:14300"/>
        <dbReference type="ChEBI" id="CHEBI:15378"/>
        <dbReference type="ChEBI" id="CHEBI:29985"/>
        <dbReference type="ChEBI" id="CHEBI:30616"/>
        <dbReference type="ChEBI" id="CHEBI:43474"/>
        <dbReference type="ChEBI" id="CHEBI:134413"/>
        <dbReference type="ChEBI" id="CHEBI:456216"/>
        <dbReference type="EC" id="6.3.2.17"/>
    </reaction>
</comment>
<comment type="caution">
    <text evidence="25">The sequence shown here is derived from an EMBL/GenBank/DDBJ whole genome shotgun (WGS) entry which is preliminary data.</text>
</comment>
<evidence type="ECO:0000256" key="7">
    <source>
        <dbReference type="ARBA" id="ARBA00013025"/>
    </source>
</evidence>
<dbReference type="InterPro" id="IPR018109">
    <property type="entry name" value="Folylpolyglutamate_synth_CS"/>
</dbReference>
<dbReference type="SUPFAM" id="SSF53623">
    <property type="entry name" value="MurD-like peptide ligases, catalytic domain"/>
    <property type="match status" value="1"/>
</dbReference>
<evidence type="ECO:0000256" key="9">
    <source>
        <dbReference type="ARBA" id="ARBA00022598"/>
    </source>
</evidence>
<dbReference type="InterPro" id="IPR013221">
    <property type="entry name" value="Mur_ligase_cen"/>
</dbReference>
<evidence type="ECO:0000256" key="8">
    <source>
        <dbReference type="ARBA" id="ARBA00019357"/>
    </source>
</evidence>
<feature type="domain" description="Mur ligase central" evidence="24">
    <location>
        <begin position="63"/>
        <end position="294"/>
    </location>
</feature>
<dbReference type="InterPro" id="IPR001645">
    <property type="entry name" value="Folylpolyglutamate_synth"/>
</dbReference>
<dbReference type="GO" id="GO:0005524">
    <property type="term" value="F:ATP binding"/>
    <property type="evidence" value="ECO:0007669"/>
    <property type="project" value="UniProtKB-KW"/>
</dbReference>
<dbReference type="EMBL" id="AYTS01000161">
    <property type="protein sequence ID" value="OOP55257.1"/>
    <property type="molecule type" value="Genomic_DNA"/>
</dbReference>
<evidence type="ECO:0000256" key="12">
    <source>
        <dbReference type="ARBA" id="ARBA00022840"/>
    </source>
</evidence>
<evidence type="ECO:0000256" key="22">
    <source>
        <dbReference type="PIRNR" id="PIRNR001563"/>
    </source>
</evidence>
<evidence type="ECO:0000256" key="16">
    <source>
        <dbReference type="ARBA" id="ARBA00030592"/>
    </source>
</evidence>
<comment type="pathway">
    <text evidence="4">Cofactor biosynthesis; tetrahydrofolylpolyglutamate biosynthesis.</text>
</comment>
<gene>
    <name evidence="25" type="ORF">AYP45_15785</name>
</gene>
<evidence type="ECO:0000256" key="10">
    <source>
        <dbReference type="ARBA" id="ARBA00022723"/>
    </source>
</evidence>
<evidence type="ECO:0000256" key="20">
    <source>
        <dbReference type="ARBA" id="ARBA00049035"/>
    </source>
</evidence>
<organism evidence="25 26">
    <name type="scientific">Candidatus Brocadia carolinensis</name>
    <dbReference type="NCBI Taxonomy" id="1004156"/>
    <lineage>
        <taxon>Bacteria</taxon>
        <taxon>Pseudomonadati</taxon>
        <taxon>Planctomycetota</taxon>
        <taxon>Candidatus Brocadiia</taxon>
        <taxon>Candidatus Brocadiales</taxon>
        <taxon>Candidatus Brocadiaceae</taxon>
        <taxon>Candidatus Brocadia</taxon>
    </lineage>
</organism>
<keyword evidence="13" id="KW-0460">Magnesium</keyword>
<dbReference type="GO" id="GO:0008841">
    <property type="term" value="F:dihydrofolate synthase activity"/>
    <property type="evidence" value="ECO:0007669"/>
    <property type="project" value="UniProtKB-EC"/>
</dbReference>
<name>A0A1V4AQ61_9BACT</name>
<dbReference type="EC" id="6.3.2.17" evidence="7"/>
<protein>
    <recommendedName>
        <fullName evidence="8">Dihydrofolate synthase/folylpolyglutamate synthase</fullName>
        <ecNumber evidence="6">6.3.2.12</ecNumber>
        <ecNumber evidence="7">6.3.2.17</ecNumber>
    </recommendedName>
    <alternativeName>
        <fullName evidence="17">Folylpoly-gamma-glutamate synthetase-dihydrofolate synthetase</fullName>
    </alternativeName>
    <alternativeName>
        <fullName evidence="15">Folylpolyglutamate synthetase</fullName>
    </alternativeName>
    <alternativeName>
        <fullName evidence="16">Tetrahydrofolylpolyglutamate synthase</fullName>
    </alternativeName>
</protein>
<comment type="catalytic activity">
    <reaction evidence="18">
        <text>(6S)-5,6,7,8-tetrahydrofolyl-(gamma-L-Glu)(n) + L-glutamate + ATP = (6S)-5,6,7,8-tetrahydrofolyl-(gamma-L-Glu)(n+1) + ADP + phosphate + H(+)</text>
        <dbReference type="Rhea" id="RHEA:10580"/>
        <dbReference type="Rhea" id="RHEA-COMP:14738"/>
        <dbReference type="Rhea" id="RHEA-COMP:14740"/>
        <dbReference type="ChEBI" id="CHEBI:15378"/>
        <dbReference type="ChEBI" id="CHEBI:29985"/>
        <dbReference type="ChEBI" id="CHEBI:30616"/>
        <dbReference type="ChEBI" id="CHEBI:43474"/>
        <dbReference type="ChEBI" id="CHEBI:141005"/>
        <dbReference type="ChEBI" id="CHEBI:456216"/>
        <dbReference type="EC" id="6.3.2.17"/>
    </reaction>
</comment>
<evidence type="ECO:0000313" key="25">
    <source>
        <dbReference type="EMBL" id="OOP55257.1"/>
    </source>
</evidence>
<evidence type="ECO:0000256" key="2">
    <source>
        <dbReference type="ARBA" id="ARBA00002714"/>
    </source>
</evidence>
<dbReference type="Pfam" id="PF08245">
    <property type="entry name" value="Mur_ligase_M"/>
    <property type="match status" value="1"/>
</dbReference>
<dbReference type="Gene3D" id="3.90.190.20">
    <property type="entry name" value="Mur ligase, C-terminal domain"/>
    <property type="match status" value="1"/>
</dbReference>
<evidence type="ECO:0000256" key="3">
    <source>
        <dbReference type="ARBA" id="ARBA00004799"/>
    </source>
</evidence>
<dbReference type="PANTHER" id="PTHR11136">
    <property type="entry name" value="FOLYLPOLYGLUTAMATE SYNTHASE-RELATED"/>
    <property type="match status" value="1"/>
</dbReference>
<dbReference type="PANTHER" id="PTHR11136:SF0">
    <property type="entry name" value="DIHYDROFOLATE SYNTHETASE-RELATED"/>
    <property type="match status" value="1"/>
</dbReference>
<evidence type="ECO:0000256" key="21">
    <source>
        <dbReference type="ARBA" id="ARBA00049161"/>
    </source>
</evidence>
<dbReference type="Pfam" id="PF02875">
    <property type="entry name" value="Mur_ligase_C"/>
    <property type="match status" value="1"/>
</dbReference>